<dbReference type="InterPro" id="IPR050237">
    <property type="entry name" value="ATP-dep_AMP-bd_enzyme"/>
</dbReference>
<sequence>MTPMLDGWTPWPEEFVDRYRSIGHWRGVTLDNLLSDTARRQAPRTALVHGATRLTYGLLNRRVERTAAGFRLRGLRRGQRVVVRLPNVPEAVIALFALLRVGAVPVVCPVALGGRELAHVVRVSEAAGLVGTASHRSEVAEIAAEGPFLRRAFTYEPPGTESPYGGMSIDSSGCHFFPLGSVDAAPEPAPVHGAGEVAFLLVVPGPDGTPRLVPRTHDAYAYQVRASGAAVGLSAQDVHLAALPAESLLASGCPGILGTLLCGGTVVLADDPGPAACLPLVADEQVTVATLAPAGLEAWQASDPGPLKSLRLILTPSTGSDQTGRELDCETRQFLTLPEGVAALSGSGESTFHPLTSDDEFTVDRDGDLGELLVRGPSVTRGYYRAPDADAEAFTSDGRFRTGVLVRRGADGGLLVTGRAGA</sequence>
<dbReference type="AlphaFoldDB" id="A0A7H1BGZ7"/>
<name>A0A7H1BGZ7_9ACTN</name>
<feature type="domain" description="AMP-dependent synthetase/ligase" evidence="1">
    <location>
        <begin position="36"/>
        <end position="337"/>
    </location>
</feature>
<keyword evidence="3" id="KW-1185">Reference proteome</keyword>
<accession>A0A7H1BGZ7</accession>
<dbReference type="PANTHER" id="PTHR43767">
    <property type="entry name" value="LONG-CHAIN-FATTY-ACID--COA LIGASE"/>
    <property type="match status" value="1"/>
</dbReference>
<organism evidence="2 3">
    <name type="scientific">Streptomyces xanthii</name>
    <dbReference type="NCBI Taxonomy" id="2768069"/>
    <lineage>
        <taxon>Bacteria</taxon>
        <taxon>Bacillati</taxon>
        <taxon>Actinomycetota</taxon>
        <taxon>Actinomycetes</taxon>
        <taxon>Kitasatosporales</taxon>
        <taxon>Streptomycetaceae</taxon>
        <taxon>Streptomyces</taxon>
    </lineage>
</organism>
<evidence type="ECO:0000313" key="3">
    <source>
        <dbReference type="Proteomes" id="UP000516428"/>
    </source>
</evidence>
<evidence type="ECO:0000259" key="1">
    <source>
        <dbReference type="Pfam" id="PF00501"/>
    </source>
</evidence>
<dbReference type="SUPFAM" id="SSF56801">
    <property type="entry name" value="Acetyl-CoA synthetase-like"/>
    <property type="match status" value="1"/>
</dbReference>
<dbReference type="Proteomes" id="UP000516428">
    <property type="component" value="Chromosome"/>
</dbReference>
<dbReference type="PANTHER" id="PTHR43767:SF1">
    <property type="entry name" value="NONRIBOSOMAL PEPTIDE SYNTHASE PES1 (EUROFUNG)-RELATED"/>
    <property type="match status" value="1"/>
</dbReference>
<gene>
    <name evidence="2" type="ORF">IAG42_33255</name>
</gene>
<dbReference type="EMBL" id="CP061281">
    <property type="protein sequence ID" value="QNS08002.1"/>
    <property type="molecule type" value="Genomic_DNA"/>
</dbReference>
<dbReference type="InterPro" id="IPR042099">
    <property type="entry name" value="ANL_N_sf"/>
</dbReference>
<dbReference type="RefSeq" id="WP_188340663.1">
    <property type="nucleotide sequence ID" value="NZ_CP061281.1"/>
</dbReference>
<reference evidence="2 3" key="1">
    <citation type="submission" date="2020-09" db="EMBL/GenBank/DDBJ databases">
        <title>A novel species.</title>
        <authorList>
            <person name="Gao J."/>
        </authorList>
    </citation>
    <scope>NUCLEOTIDE SEQUENCE [LARGE SCALE GENOMIC DNA]</scope>
    <source>
        <strain evidence="2 3">CRXT-Y-14</strain>
    </source>
</reference>
<proteinExistence type="predicted"/>
<dbReference type="Pfam" id="PF00501">
    <property type="entry name" value="AMP-binding"/>
    <property type="match status" value="1"/>
</dbReference>
<evidence type="ECO:0000313" key="2">
    <source>
        <dbReference type="EMBL" id="QNS08002.1"/>
    </source>
</evidence>
<dbReference type="InterPro" id="IPR000873">
    <property type="entry name" value="AMP-dep_synth/lig_dom"/>
</dbReference>
<dbReference type="KEGG" id="sxn:IAG42_33255"/>
<protein>
    <submittedName>
        <fullName evidence="2">AMP-binding protein</fullName>
    </submittedName>
</protein>
<dbReference type="Gene3D" id="3.40.50.12780">
    <property type="entry name" value="N-terminal domain of ligase-like"/>
    <property type="match status" value="1"/>
</dbReference>